<proteinExistence type="predicted"/>
<sequence length="1051" mass="118963">MQNDMKQQGAPLPPDLYTRLAQLSEHLIDRKEAQKWALRDLKFLIYDDTDVRTNGYDSDDEQGMTEFAMKMSIEPMTNATDTNEQGHGVVATQQTREIDEDVGPSGKRRTDVSVNINADDSKCRICSSCPEFPHNRKIRKFRLFKPFEAFPERLEGYEKSAPDDICAHYVAVSYCWPQAADSGLDKGDSVDKRMTYQVRDLDGTIRRSRALDDVLDRAVDVANEFRLRMIWIDQECLPQPTADSHEDEKYEQQLGVQAMDIVYHRAAITAGLHDVTATDPLQIPAIFHLMDINWKMGPPRINGQLLNYVLDLLEAISRDRWNTRAWVAQEALSAGSRLVIVLRRGREISDSPRFRMNGPKSGLMPEHTLDKTPRGIPSEIICIPGDELRRVVRNTKLLIEQNFTLIGQALCRFNDRSLTIIERAGPILAAAESLYPTLAMPPDTQGPISVISGFNYGHRRTVDAAGALMLLNARECRYQEDRVAILANMCGYDIRIDTRAVADGGSLREGLMALALLNGDLSLLAPEVYRCTESDLLDSDDDKQHLGSRLISPFDKHAHKIDHVSLRNFNLPKLLVPPRLTTRGVRLPSYVWKVVDELDLSPIKYQWEESWEEMKCLRVAVLRLEKETPEEYMARRQLIAQHFAKDTTLRQAKKDLFLMTELPMTSRAWDGIGQDGVTVTQSIQAYRVQEVPEMRRIVCEIIFSILRYLSNSAVADHRARGLANSIWQSLRAESVDNRYDLPDEVGEELFDNPSVIEKPFETLQLDISRTGEYSQLWFIDRIMQHGTLWVGRYHQLLSSQRITYTPGSDEVESQKRDRSLYEEKAETEREDEEKAELERKDEDTPRSVSSKGKEPMLMEVGGPDEPSRPSRTILQRQMARVILAEIMSAQSQMSGYIIPGTLVAMAEAAHTGMWSEKAEERRIKDLVSTFNVDGPCMVATPYNADWEMLPRSELRSMSICWVIEPVDSTNSVRSAVSSGSSASSAPPEIEMKISEPTDPMEQPSIADGGGDTAQKMSASDDTDEQVYRVVSKVRGLWKLMIDPPGQFVTVI</sequence>
<dbReference type="EMBL" id="JAPDGR010000251">
    <property type="protein sequence ID" value="KAJ2992729.1"/>
    <property type="molecule type" value="Genomic_DNA"/>
</dbReference>
<accession>A0ACC1PIA6</accession>
<protein>
    <submittedName>
        <fullName evidence="1">Uncharacterized protein</fullName>
    </submittedName>
</protein>
<evidence type="ECO:0000313" key="2">
    <source>
        <dbReference type="Proteomes" id="UP001143856"/>
    </source>
</evidence>
<comment type="caution">
    <text evidence="1">The sequence shown here is derived from an EMBL/GenBank/DDBJ whole genome shotgun (WGS) entry which is preliminary data.</text>
</comment>
<gene>
    <name evidence="1" type="ORF">NUW58_g2067</name>
</gene>
<organism evidence="1 2">
    <name type="scientific">Xylaria curta</name>
    <dbReference type="NCBI Taxonomy" id="42375"/>
    <lineage>
        <taxon>Eukaryota</taxon>
        <taxon>Fungi</taxon>
        <taxon>Dikarya</taxon>
        <taxon>Ascomycota</taxon>
        <taxon>Pezizomycotina</taxon>
        <taxon>Sordariomycetes</taxon>
        <taxon>Xylariomycetidae</taxon>
        <taxon>Xylariales</taxon>
        <taxon>Xylariaceae</taxon>
        <taxon>Xylaria</taxon>
    </lineage>
</organism>
<reference evidence="1" key="1">
    <citation type="submission" date="2022-10" db="EMBL/GenBank/DDBJ databases">
        <title>Genome Sequence of Xylaria curta.</title>
        <authorList>
            <person name="Buettner E."/>
        </authorList>
    </citation>
    <scope>NUCLEOTIDE SEQUENCE</scope>
    <source>
        <strain evidence="1">Babe10</strain>
    </source>
</reference>
<keyword evidence="2" id="KW-1185">Reference proteome</keyword>
<evidence type="ECO:0000313" key="1">
    <source>
        <dbReference type="EMBL" id="KAJ2992729.1"/>
    </source>
</evidence>
<name>A0ACC1PIA6_9PEZI</name>
<dbReference type="Proteomes" id="UP001143856">
    <property type="component" value="Unassembled WGS sequence"/>
</dbReference>